<dbReference type="Proteomes" id="UP001501207">
    <property type="component" value="Unassembled WGS sequence"/>
</dbReference>
<feature type="domain" description="BPL/LPL catalytic" evidence="5">
    <location>
        <begin position="1"/>
        <end position="188"/>
    </location>
</feature>
<dbReference type="RefSeq" id="WP_344978506.1">
    <property type="nucleotide sequence ID" value="NZ_BAABFN010000004.1"/>
</dbReference>
<dbReference type="InterPro" id="IPR045864">
    <property type="entry name" value="aa-tRNA-synth_II/BPL/LPL"/>
</dbReference>
<keyword evidence="1 6" id="KW-0436">Ligase</keyword>
<organism evidence="6 7">
    <name type="scientific">Compostibacter hankyongensis</name>
    <dbReference type="NCBI Taxonomy" id="1007089"/>
    <lineage>
        <taxon>Bacteria</taxon>
        <taxon>Pseudomonadati</taxon>
        <taxon>Bacteroidota</taxon>
        <taxon>Chitinophagia</taxon>
        <taxon>Chitinophagales</taxon>
        <taxon>Chitinophagaceae</taxon>
        <taxon>Compostibacter</taxon>
    </lineage>
</organism>
<comment type="caution">
    <text evidence="6">The sequence shown here is derived from an EMBL/GenBank/DDBJ whole genome shotgun (WGS) entry which is preliminary data.</text>
</comment>
<evidence type="ECO:0000313" key="7">
    <source>
        <dbReference type="Proteomes" id="UP001501207"/>
    </source>
</evidence>
<evidence type="ECO:0000256" key="3">
    <source>
        <dbReference type="ARBA" id="ARBA00024227"/>
    </source>
</evidence>
<dbReference type="PROSITE" id="PS51733">
    <property type="entry name" value="BPL_LPL_CATALYTIC"/>
    <property type="match status" value="1"/>
</dbReference>
<keyword evidence="2" id="KW-0092">Biotin</keyword>
<accession>A0ABP8FSU6</accession>
<name>A0ABP8FSU6_9BACT</name>
<dbReference type="Pfam" id="PF02237">
    <property type="entry name" value="BPL_C"/>
    <property type="match status" value="1"/>
</dbReference>
<dbReference type="NCBIfam" id="TIGR00121">
    <property type="entry name" value="birA_ligase"/>
    <property type="match status" value="1"/>
</dbReference>
<dbReference type="Pfam" id="PF03099">
    <property type="entry name" value="BPL_LplA_LipB"/>
    <property type="match status" value="1"/>
</dbReference>
<dbReference type="GO" id="GO:0016874">
    <property type="term" value="F:ligase activity"/>
    <property type="evidence" value="ECO:0007669"/>
    <property type="project" value="UniProtKB-KW"/>
</dbReference>
<evidence type="ECO:0000313" key="6">
    <source>
        <dbReference type="EMBL" id="GAA4310252.1"/>
    </source>
</evidence>
<dbReference type="InterPro" id="IPR003142">
    <property type="entry name" value="BPL_C"/>
</dbReference>
<sequence length="252" mass="28124">MSENAVSIGRPWVELSSVDSTNNYAMACCAGEAAVAEGTTYFAHRQTAGRGQRGRRWSAEAGENITLSVVLRPESKALPEPFLLNAAMALGTLDFFRQAAGEKACIKWSNDLYWDDRKAGGLLIENSWRGGRWQYAVVGIGININQVVFPTDLPNPVSLRQITGQAAPVVPLARELCRCLDRRYQQLRPGHYERVMSDYTRSLYRLDQPALYEVENETFEGIIRGVAPDGRLLLERGNTRLQLDFGAVRFVI</sequence>
<protein>
    <recommendedName>
        <fullName evidence="3">biotin--[biotin carboxyl-carrier protein] ligase</fullName>
        <ecNumber evidence="3">6.3.4.15</ecNumber>
    </recommendedName>
</protein>
<dbReference type="PANTHER" id="PTHR12835:SF5">
    <property type="entry name" value="BIOTIN--PROTEIN LIGASE"/>
    <property type="match status" value="1"/>
</dbReference>
<reference evidence="7" key="1">
    <citation type="journal article" date="2019" name="Int. J. Syst. Evol. Microbiol.">
        <title>The Global Catalogue of Microorganisms (GCM) 10K type strain sequencing project: providing services to taxonomists for standard genome sequencing and annotation.</title>
        <authorList>
            <consortium name="The Broad Institute Genomics Platform"/>
            <consortium name="The Broad Institute Genome Sequencing Center for Infectious Disease"/>
            <person name="Wu L."/>
            <person name="Ma J."/>
        </authorList>
    </citation>
    <scope>NUCLEOTIDE SEQUENCE [LARGE SCALE GENOMIC DNA]</scope>
    <source>
        <strain evidence="7">JCM 17664</strain>
    </source>
</reference>
<dbReference type="CDD" id="cd16442">
    <property type="entry name" value="BPL"/>
    <property type="match status" value="1"/>
</dbReference>
<evidence type="ECO:0000259" key="5">
    <source>
        <dbReference type="PROSITE" id="PS51733"/>
    </source>
</evidence>
<dbReference type="InterPro" id="IPR004408">
    <property type="entry name" value="Biotin_CoA_COase_ligase"/>
</dbReference>
<dbReference type="EMBL" id="BAABFN010000004">
    <property type="protein sequence ID" value="GAA4310252.1"/>
    <property type="molecule type" value="Genomic_DNA"/>
</dbReference>
<dbReference type="EC" id="6.3.4.15" evidence="3"/>
<evidence type="ECO:0000256" key="4">
    <source>
        <dbReference type="ARBA" id="ARBA00047846"/>
    </source>
</evidence>
<evidence type="ECO:0000256" key="1">
    <source>
        <dbReference type="ARBA" id="ARBA00022598"/>
    </source>
</evidence>
<dbReference type="Gene3D" id="3.30.930.10">
    <property type="entry name" value="Bira Bifunctional Protein, Domain 2"/>
    <property type="match status" value="1"/>
</dbReference>
<gene>
    <name evidence="6" type="ORF">GCM10023143_18620</name>
</gene>
<comment type="catalytic activity">
    <reaction evidence="4">
        <text>biotin + L-lysyl-[protein] + ATP = N(6)-biotinyl-L-lysyl-[protein] + AMP + diphosphate + H(+)</text>
        <dbReference type="Rhea" id="RHEA:11756"/>
        <dbReference type="Rhea" id="RHEA-COMP:9752"/>
        <dbReference type="Rhea" id="RHEA-COMP:10505"/>
        <dbReference type="ChEBI" id="CHEBI:15378"/>
        <dbReference type="ChEBI" id="CHEBI:29969"/>
        <dbReference type="ChEBI" id="CHEBI:30616"/>
        <dbReference type="ChEBI" id="CHEBI:33019"/>
        <dbReference type="ChEBI" id="CHEBI:57586"/>
        <dbReference type="ChEBI" id="CHEBI:83144"/>
        <dbReference type="ChEBI" id="CHEBI:456215"/>
        <dbReference type="EC" id="6.3.4.15"/>
    </reaction>
</comment>
<dbReference type="SUPFAM" id="SSF55681">
    <property type="entry name" value="Class II aaRS and biotin synthetases"/>
    <property type="match status" value="1"/>
</dbReference>
<proteinExistence type="predicted"/>
<evidence type="ECO:0000256" key="2">
    <source>
        <dbReference type="ARBA" id="ARBA00023267"/>
    </source>
</evidence>
<dbReference type="PANTHER" id="PTHR12835">
    <property type="entry name" value="BIOTIN PROTEIN LIGASE"/>
    <property type="match status" value="1"/>
</dbReference>
<dbReference type="InterPro" id="IPR004143">
    <property type="entry name" value="BPL_LPL_catalytic"/>
</dbReference>
<keyword evidence="7" id="KW-1185">Reference proteome</keyword>